<sequence>MTTIYEILLAKDPEIETKIRAKWKRWSPPKTSDRPLNFNMRWLFPEGEYEHEKAIAKEIVRVPNSSKYQEAV</sequence>
<dbReference type="EMBL" id="MT143364">
    <property type="protein sequence ID" value="QJA96025.1"/>
    <property type="molecule type" value="Genomic_DNA"/>
</dbReference>
<protein>
    <submittedName>
        <fullName evidence="1">Uncharacterized protein</fullName>
    </submittedName>
</protein>
<reference evidence="1" key="1">
    <citation type="submission" date="2020-03" db="EMBL/GenBank/DDBJ databases">
        <title>The deep terrestrial virosphere.</title>
        <authorList>
            <person name="Holmfeldt K."/>
            <person name="Nilsson E."/>
            <person name="Simone D."/>
            <person name="Lopez-Fernandez M."/>
            <person name="Wu X."/>
            <person name="de Brujin I."/>
            <person name="Lundin D."/>
            <person name="Andersson A."/>
            <person name="Bertilsson S."/>
            <person name="Dopson M."/>
        </authorList>
    </citation>
    <scope>NUCLEOTIDE SEQUENCE</scope>
    <source>
        <strain evidence="1">MM415B04998</strain>
    </source>
</reference>
<organism evidence="1">
    <name type="scientific">viral metagenome</name>
    <dbReference type="NCBI Taxonomy" id="1070528"/>
    <lineage>
        <taxon>unclassified sequences</taxon>
        <taxon>metagenomes</taxon>
        <taxon>organismal metagenomes</taxon>
    </lineage>
</organism>
<proteinExistence type="predicted"/>
<dbReference type="AlphaFoldDB" id="A0A6M3LTY1"/>
<gene>
    <name evidence="1" type="ORF">MM415B04998_0002</name>
</gene>
<evidence type="ECO:0000313" key="1">
    <source>
        <dbReference type="EMBL" id="QJA96025.1"/>
    </source>
</evidence>
<accession>A0A6M3LTY1</accession>
<name>A0A6M3LTY1_9ZZZZ</name>